<dbReference type="Ensembl" id="ENSSAUT00010016568.1">
    <property type="protein sequence ID" value="ENSSAUP00010015631.1"/>
    <property type="gene ID" value="ENSSAUG00010007237.1"/>
</dbReference>
<dbReference type="InterPro" id="IPR050098">
    <property type="entry name" value="TFPI/VKTCI-like"/>
</dbReference>
<protein>
    <recommendedName>
        <fullName evidence="4">BPTI/Kunitz inhibitor domain-containing protein</fullName>
    </recommendedName>
</protein>
<dbReference type="GO" id="GO:0004867">
    <property type="term" value="F:serine-type endopeptidase inhibitor activity"/>
    <property type="evidence" value="ECO:0007669"/>
    <property type="project" value="InterPro"/>
</dbReference>
<dbReference type="PROSITE" id="PS50279">
    <property type="entry name" value="BPTI_KUNITZ_2"/>
    <property type="match status" value="2"/>
</dbReference>
<keyword evidence="3" id="KW-0812">Transmembrane</keyword>
<dbReference type="InterPro" id="IPR036880">
    <property type="entry name" value="Kunitz_BPTI_sf"/>
</dbReference>
<dbReference type="CDD" id="cd00109">
    <property type="entry name" value="Kunitz-type"/>
    <property type="match status" value="1"/>
</dbReference>
<feature type="domain" description="BPTI/Kunitz inhibitor" evidence="4">
    <location>
        <begin position="50"/>
        <end position="100"/>
    </location>
</feature>
<evidence type="ECO:0000259" key="4">
    <source>
        <dbReference type="PROSITE" id="PS50279"/>
    </source>
</evidence>
<accession>A0A671UPD2</accession>
<dbReference type="PANTHER" id="PTHR10083:SF373">
    <property type="entry name" value="SERINE PEPTIDASE INHIBITOR, KUNITZ TYPE, 2"/>
    <property type="match status" value="1"/>
</dbReference>
<dbReference type="OMA" id="KQCMRNC"/>
<evidence type="ECO:0000256" key="1">
    <source>
        <dbReference type="ARBA" id="ARBA00023157"/>
    </source>
</evidence>
<proteinExistence type="predicted"/>
<feature type="transmembrane region" description="Helical" evidence="3">
    <location>
        <begin position="29"/>
        <end position="46"/>
    </location>
</feature>
<dbReference type="InterPro" id="IPR002223">
    <property type="entry name" value="Kunitz_BPTI"/>
</dbReference>
<reference evidence="5" key="2">
    <citation type="submission" date="2025-08" db="UniProtKB">
        <authorList>
            <consortium name="Ensembl"/>
        </authorList>
    </citation>
    <scope>IDENTIFICATION</scope>
</reference>
<dbReference type="InParanoid" id="A0A671UPD2"/>
<keyword evidence="1" id="KW-1015">Disulfide bond</keyword>
<dbReference type="Gene3D" id="4.10.410.10">
    <property type="entry name" value="Pancreatic trypsin inhibitor Kunitz domain"/>
    <property type="match status" value="2"/>
</dbReference>
<dbReference type="PANTHER" id="PTHR10083">
    <property type="entry name" value="KUNITZ-TYPE PROTEASE INHIBITOR-RELATED"/>
    <property type="match status" value="1"/>
</dbReference>
<dbReference type="GO" id="GO:0005615">
    <property type="term" value="C:extracellular space"/>
    <property type="evidence" value="ECO:0007669"/>
    <property type="project" value="TreeGrafter"/>
</dbReference>
<evidence type="ECO:0000313" key="6">
    <source>
        <dbReference type="Proteomes" id="UP000472265"/>
    </source>
</evidence>
<dbReference type="PRINTS" id="PR00759">
    <property type="entry name" value="BASICPTASE"/>
</dbReference>
<keyword evidence="6" id="KW-1185">Reference proteome</keyword>
<dbReference type="AlphaFoldDB" id="A0A671UPD2"/>
<feature type="region of interest" description="Disordered" evidence="2">
    <location>
        <begin position="1"/>
        <end position="21"/>
    </location>
</feature>
<dbReference type="SMART" id="SM00131">
    <property type="entry name" value="KU"/>
    <property type="match status" value="2"/>
</dbReference>
<evidence type="ECO:0000256" key="3">
    <source>
        <dbReference type="SAM" id="Phobius"/>
    </source>
</evidence>
<feature type="compositionally biased region" description="Basic residues" evidence="2">
    <location>
        <begin position="214"/>
        <end position="223"/>
    </location>
</feature>
<organism evidence="5 6">
    <name type="scientific">Sparus aurata</name>
    <name type="common">Gilthead sea bream</name>
    <dbReference type="NCBI Taxonomy" id="8175"/>
    <lineage>
        <taxon>Eukaryota</taxon>
        <taxon>Metazoa</taxon>
        <taxon>Chordata</taxon>
        <taxon>Craniata</taxon>
        <taxon>Vertebrata</taxon>
        <taxon>Euteleostomi</taxon>
        <taxon>Actinopterygii</taxon>
        <taxon>Neopterygii</taxon>
        <taxon>Teleostei</taxon>
        <taxon>Neoteleostei</taxon>
        <taxon>Acanthomorphata</taxon>
        <taxon>Eupercaria</taxon>
        <taxon>Spariformes</taxon>
        <taxon>Sparidae</taxon>
        <taxon>Sparus</taxon>
    </lineage>
</organism>
<reference evidence="5" key="1">
    <citation type="submission" date="2021-04" db="EMBL/GenBank/DDBJ databases">
        <authorList>
            <consortium name="Wellcome Sanger Institute Data Sharing"/>
        </authorList>
    </citation>
    <scope>NUCLEOTIDE SEQUENCE [LARGE SCALE GENOMIC DNA]</scope>
</reference>
<dbReference type="SUPFAM" id="SSF57362">
    <property type="entry name" value="BPTI-like"/>
    <property type="match status" value="2"/>
</dbReference>
<sequence length="240" mass="26418">MTTHSHCSLQPSLSPGEDGTKTSSKMKHLLFLGIAIIALHVGHSNIPAFCSLPSEEGQGSQFLVALFYDGAKDQCQPFLYKGEGGNANRFENERECIRNCSVNADTIYPMDAREACLYKKAEGSCSGQYLRYYYDPVHGKCKRFLWTGCIGNGNRFLNSQICNATCDGIHDDTLADEMEDDEPDTPIAIICGVLLAVIVIGIFTTVIVLTLKSKKKKSKKSGGKHNESDPPLQEQRIEMS</sequence>
<keyword evidence="3" id="KW-0472">Membrane</keyword>
<evidence type="ECO:0000256" key="2">
    <source>
        <dbReference type="SAM" id="MobiDB-lite"/>
    </source>
</evidence>
<dbReference type="CDD" id="cd22593">
    <property type="entry name" value="Kunitz_conkunitzin"/>
    <property type="match status" value="1"/>
</dbReference>
<gene>
    <name evidence="5" type="primary">si:dkeyp-73b11.8</name>
</gene>
<dbReference type="Pfam" id="PF00014">
    <property type="entry name" value="Kunitz_BPTI"/>
    <property type="match status" value="2"/>
</dbReference>
<reference evidence="5" key="3">
    <citation type="submission" date="2025-09" db="UniProtKB">
        <authorList>
            <consortium name="Ensembl"/>
        </authorList>
    </citation>
    <scope>IDENTIFICATION</scope>
</reference>
<dbReference type="Proteomes" id="UP000472265">
    <property type="component" value="Chromosome 8"/>
</dbReference>
<keyword evidence="3" id="KW-1133">Transmembrane helix</keyword>
<name>A0A671UPD2_SPAAU</name>
<dbReference type="InterPro" id="IPR020901">
    <property type="entry name" value="Prtase_inh_Kunz-CS"/>
</dbReference>
<dbReference type="GeneTree" id="ENSGT00940000168688"/>
<feature type="transmembrane region" description="Helical" evidence="3">
    <location>
        <begin position="187"/>
        <end position="211"/>
    </location>
</feature>
<dbReference type="PROSITE" id="PS00280">
    <property type="entry name" value="BPTI_KUNITZ_1"/>
    <property type="match status" value="1"/>
</dbReference>
<feature type="compositionally biased region" description="Polar residues" evidence="2">
    <location>
        <begin position="1"/>
        <end position="13"/>
    </location>
</feature>
<feature type="domain" description="BPTI/Kunitz inhibitor" evidence="4">
    <location>
        <begin position="116"/>
        <end position="166"/>
    </location>
</feature>
<feature type="region of interest" description="Disordered" evidence="2">
    <location>
        <begin position="214"/>
        <end position="240"/>
    </location>
</feature>
<evidence type="ECO:0000313" key="5">
    <source>
        <dbReference type="Ensembl" id="ENSSAUP00010015631.1"/>
    </source>
</evidence>